<evidence type="ECO:0000259" key="4">
    <source>
        <dbReference type="Pfam" id="PF04586"/>
    </source>
</evidence>
<dbReference type="OrthoDB" id="9804926at2"/>
<accession>A0A1H7CFJ7</accession>
<evidence type="ECO:0000313" key="5">
    <source>
        <dbReference type="EMBL" id="SEJ87357.1"/>
    </source>
</evidence>
<dbReference type="EMBL" id="FNYE01000021">
    <property type="protein sequence ID" value="SEJ87357.1"/>
    <property type="molecule type" value="Genomic_DNA"/>
</dbReference>
<keyword evidence="2" id="KW-0645">Protease</keyword>
<name>A0A1H7CFJ7_9BURK</name>
<evidence type="ECO:0000313" key="6">
    <source>
        <dbReference type="Proteomes" id="UP000198866"/>
    </source>
</evidence>
<organism evidence="5 6">
    <name type="scientific">Paraburkholderia diazotrophica</name>
    <dbReference type="NCBI Taxonomy" id="667676"/>
    <lineage>
        <taxon>Bacteria</taxon>
        <taxon>Pseudomonadati</taxon>
        <taxon>Pseudomonadota</taxon>
        <taxon>Betaproteobacteria</taxon>
        <taxon>Burkholderiales</taxon>
        <taxon>Burkholderiaceae</taxon>
        <taxon>Paraburkholderia</taxon>
    </lineage>
</organism>
<dbReference type="STRING" id="667676.SAMN05192539_102176"/>
<evidence type="ECO:0000256" key="2">
    <source>
        <dbReference type="ARBA" id="ARBA00022670"/>
    </source>
</evidence>
<protein>
    <recommendedName>
        <fullName evidence="4">Prohead serine protease domain-containing protein</fullName>
    </recommendedName>
</protein>
<keyword evidence="3" id="KW-0378">Hydrolase</keyword>
<evidence type="ECO:0000256" key="1">
    <source>
        <dbReference type="ARBA" id="ARBA00022612"/>
    </source>
</evidence>
<dbReference type="InterPro" id="IPR006433">
    <property type="entry name" value="Prohead_protease"/>
</dbReference>
<dbReference type="RefSeq" id="WP_090869842.1">
    <property type="nucleotide sequence ID" value="NZ_FNYE01000021.1"/>
</dbReference>
<proteinExistence type="predicted"/>
<dbReference type="Pfam" id="PF04586">
    <property type="entry name" value="Peptidase_S78"/>
    <property type="match status" value="1"/>
</dbReference>
<dbReference type="GO" id="GO:0008233">
    <property type="term" value="F:peptidase activity"/>
    <property type="evidence" value="ECO:0007669"/>
    <property type="project" value="UniProtKB-KW"/>
</dbReference>
<gene>
    <name evidence="5" type="ORF">SAMN05192539_102176</name>
</gene>
<dbReference type="GO" id="GO:0006508">
    <property type="term" value="P:proteolysis"/>
    <property type="evidence" value="ECO:0007669"/>
    <property type="project" value="UniProtKB-KW"/>
</dbReference>
<sequence>MEKSFELLIKSASSGEFSGWASTYEPDLVNDQIMPGAFDETLGRWRGKGMWPALLWHHHMDEPVGAITDLTATDKGLHLRGKLASLGRGPQARELMTMGTLRGLSIGFQAKREEMDAASGLNRIYTVDLYEVSLCSVPANTSAMVTSLAKGLTSERIAEQRLRDLGVSRREALAFLAALKGLEVAPRESAAATADVLALIAQPVRLRR</sequence>
<dbReference type="NCBIfam" id="TIGR01543">
    <property type="entry name" value="proheadase_HK97"/>
    <property type="match status" value="1"/>
</dbReference>
<reference evidence="6" key="1">
    <citation type="submission" date="2016-10" db="EMBL/GenBank/DDBJ databases">
        <authorList>
            <person name="Varghese N."/>
            <person name="Submissions S."/>
        </authorList>
    </citation>
    <scope>NUCLEOTIDE SEQUENCE [LARGE SCALE GENOMIC DNA]</scope>
    <source>
        <strain evidence="6">LMG 26031</strain>
    </source>
</reference>
<evidence type="ECO:0000256" key="3">
    <source>
        <dbReference type="ARBA" id="ARBA00022801"/>
    </source>
</evidence>
<dbReference type="AlphaFoldDB" id="A0A1H7CFJ7"/>
<keyword evidence="6" id="KW-1185">Reference proteome</keyword>
<dbReference type="Proteomes" id="UP000198866">
    <property type="component" value="Unassembled WGS sequence"/>
</dbReference>
<keyword evidence="1" id="KW-1188">Viral release from host cell</keyword>
<dbReference type="InterPro" id="IPR054613">
    <property type="entry name" value="Peptidase_S78_dom"/>
</dbReference>
<feature type="domain" description="Prohead serine protease" evidence="4">
    <location>
        <begin position="15"/>
        <end position="147"/>
    </location>
</feature>